<organism evidence="5 6">
    <name type="scientific">Actibacterium lipolyticum</name>
    <dbReference type="NCBI Taxonomy" id="1524263"/>
    <lineage>
        <taxon>Bacteria</taxon>
        <taxon>Pseudomonadati</taxon>
        <taxon>Pseudomonadota</taxon>
        <taxon>Alphaproteobacteria</taxon>
        <taxon>Rhodobacterales</taxon>
        <taxon>Roseobacteraceae</taxon>
        <taxon>Actibacterium</taxon>
    </lineage>
</organism>
<dbReference type="InterPro" id="IPR013658">
    <property type="entry name" value="SGL"/>
</dbReference>
<feature type="binding site" evidence="3">
    <location>
        <position position="113"/>
    </location>
    <ligand>
        <name>substrate</name>
    </ligand>
</feature>
<dbReference type="GO" id="GO:0005509">
    <property type="term" value="F:calcium ion binding"/>
    <property type="evidence" value="ECO:0007669"/>
    <property type="project" value="TreeGrafter"/>
</dbReference>
<feature type="binding site" evidence="3">
    <location>
        <position position="210"/>
    </location>
    <ligand>
        <name>a divalent metal cation</name>
        <dbReference type="ChEBI" id="CHEBI:60240"/>
    </ligand>
</feature>
<gene>
    <name evidence="5" type="primary">araB_2</name>
    <name evidence="5" type="ORF">COL8621_02672</name>
</gene>
<dbReference type="InterPro" id="IPR005511">
    <property type="entry name" value="SMP-30"/>
</dbReference>
<dbReference type="SUPFAM" id="SSF63829">
    <property type="entry name" value="Calcium-dependent phosphotriesterase"/>
    <property type="match status" value="1"/>
</dbReference>
<dbReference type="GO" id="GO:0050021">
    <property type="term" value="F:L-arabinonolactonase activity"/>
    <property type="evidence" value="ECO:0007669"/>
    <property type="project" value="UniProtKB-EC"/>
</dbReference>
<evidence type="ECO:0000256" key="2">
    <source>
        <dbReference type="PIRSR" id="PIRSR605511-1"/>
    </source>
</evidence>
<feature type="binding site" evidence="3">
    <location>
        <position position="115"/>
    </location>
    <ligand>
        <name>substrate</name>
    </ligand>
</feature>
<evidence type="ECO:0000313" key="5">
    <source>
        <dbReference type="EMBL" id="SMX44932.1"/>
    </source>
</evidence>
<name>A0A238KS29_9RHOB</name>
<dbReference type="GO" id="GO:0019853">
    <property type="term" value="P:L-ascorbic acid biosynthetic process"/>
    <property type="evidence" value="ECO:0007669"/>
    <property type="project" value="TreeGrafter"/>
</dbReference>
<dbReference type="EC" id="3.1.1.15" evidence="5"/>
<sequence>MNFRPAGEPSSNNGATEMDVSTFDKTICTLGEGPLWHPERGQLYWFDIVGCCLLTREGGQTKSWDFDHHVSAAGWVDKDNLLVASEIALSLFDLTTGKATEIAKLEADNPITRSNDGRADPFGGFWIGTMGKLAEPDAGAIYRYYRGELRQLFPNITISNAICFTPDGGHAFFTDTVKGHVMRQRLGEEGWPVGEPELYLDLVAAGLRPDGAVVDADGLFWNAQYGGGRVSAYDAQGALQHRIDIPAPNTTCPAFGGPDLTDMFVTSATQGMSKDKRAEWPQAGQTFKVDLGIKGQAEHRVVI</sequence>
<comment type="similarity">
    <text evidence="1">Belongs to the SMP-30/CGR1 family.</text>
</comment>
<feature type="active site" description="Proton donor/acceptor" evidence="2">
    <location>
        <position position="210"/>
    </location>
</feature>
<reference evidence="6" key="1">
    <citation type="submission" date="2017-05" db="EMBL/GenBank/DDBJ databases">
        <authorList>
            <person name="Rodrigo-Torres L."/>
            <person name="Arahal R. D."/>
            <person name="Lucena T."/>
        </authorList>
    </citation>
    <scope>NUCLEOTIDE SEQUENCE [LARGE SCALE GENOMIC DNA]</scope>
    <source>
        <strain evidence="6">CECT 8621</strain>
    </source>
</reference>
<dbReference type="InterPro" id="IPR011042">
    <property type="entry name" value="6-blade_b-propeller_TolB-like"/>
</dbReference>
<keyword evidence="6" id="KW-1185">Reference proteome</keyword>
<protein>
    <submittedName>
        <fullName evidence="5">L-arabinolactonase</fullName>
        <ecNumber evidence="5">3.1.1.15</ecNumber>
    </submittedName>
</protein>
<feature type="binding site" evidence="3">
    <location>
        <position position="32"/>
    </location>
    <ligand>
        <name>a divalent metal cation</name>
        <dbReference type="ChEBI" id="CHEBI:60240"/>
    </ligand>
</feature>
<feature type="binding site" evidence="3">
    <location>
        <position position="160"/>
    </location>
    <ligand>
        <name>a divalent metal cation</name>
        <dbReference type="ChEBI" id="CHEBI:60240"/>
    </ligand>
</feature>
<evidence type="ECO:0000313" key="6">
    <source>
        <dbReference type="Proteomes" id="UP000202922"/>
    </source>
</evidence>
<dbReference type="AlphaFoldDB" id="A0A238KS29"/>
<feature type="domain" description="SMP-30/Gluconolactonase/LRE-like region" evidence="4">
    <location>
        <begin position="30"/>
        <end position="269"/>
    </location>
</feature>
<evidence type="ECO:0000259" key="4">
    <source>
        <dbReference type="Pfam" id="PF08450"/>
    </source>
</evidence>
<dbReference type="EMBL" id="FXYE01000002">
    <property type="protein sequence ID" value="SMX44932.1"/>
    <property type="molecule type" value="Genomic_DNA"/>
</dbReference>
<comment type="cofactor">
    <cofactor evidence="3">
        <name>Zn(2+)</name>
        <dbReference type="ChEBI" id="CHEBI:29105"/>
    </cofactor>
    <text evidence="3">Binds 1 divalent metal cation per subunit.</text>
</comment>
<dbReference type="Pfam" id="PF08450">
    <property type="entry name" value="SGL"/>
    <property type="match status" value="1"/>
</dbReference>
<dbReference type="GO" id="GO:0004341">
    <property type="term" value="F:gluconolactonase activity"/>
    <property type="evidence" value="ECO:0007669"/>
    <property type="project" value="TreeGrafter"/>
</dbReference>
<keyword evidence="3" id="KW-0862">Zinc</keyword>
<dbReference type="PANTHER" id="PTHR10907">
    <property type="entry name" value="REGUCALCIN"/>
    <property type="match status" value="1"/>
</dbReference>
<evidence type="ECO:0000256" key="3">
    <source>
        <dbReference type="PIRSR" id="PIRSR605511-2"/>
    </source>
</evidence>
<dbReference type="Proteomes" id="UP000202922">
    <property type="component" value="Unassembled WGS sequence"/>
</dbReference>
<keyword evidence="3" id="KW-0479">Metal-binding</keyword>
<keyword evidence="5" id="KW-0378">Hydrolase</keyword>
<evidence type="ECO:0000256" key="1">
    <source>
        <dbReference type="ARBA" id="ARBA00008853"/>
    </source>
</evidence>
<proteinExistence type="inferred from homology"/>
<dbReference type="Gene3D" id="2.120.10.30">
    <property type="entry name" value="TolB, C-terminal domain"/>
    <property type="match status" value="1"/>
</dbReference>
<dbReference type="PRINTS" id="PR01790">
    <property type="entry name" value="SMP30FAMILY"/>
</dbReference>
<dbReference type="PANTHER" id="PTHR10907:SF47">
    <property type="entry name" value="REGUCALCIN"/>
    <property type="match status" value="1"/>
</dbReference>
<accession>A0A238KS29</accession>